<keyword evidence="1" id="KW-0732">Signal</keyword>
<evidence type="ECO:0000313" key="3">
    <source>
        <dbReference type="Proteomes" id="UP001432062"/>
    </source>
</evidence>
<keyword evidence="3" id="KW-1185">Reference proteome</keyword>
<feature type="signal peptide" evidence="1">
    <location>
        <begin position="1"/>
        <end position="23"/>
    </location>
</feature>
<reference evidence="2" key="1">
    <citation type="submission" date="2022-10" db="EMBL/GenBank/DDBJ databases">
        <title>The complete genomes of actinobacterial strains from the NBC collection.</title>
        <authorList>
            <person name="Joergensen T.S."/>
            <person name="Alvarez Arevalo M."/>
            <person name="Sterndorff E.B."/>
            <person name="Faurdal D."/>
            <person name="Vuksanovic O."/>
            <person name="Mourched A.-S."/>
            <person name="Charusanti P."/>
            <person name="Shaw S."/>
            <person name="Blin K."/>
            <person name="Weber T."/>
        </authorList>
    </citation>
    <scope>NUCLEOTIDE SEQUENCE</scope>
    <source>
        <strain evidence="2">NBC_01482</strain>
    </source>
</reference>
<dbReference type="EMBL" id="CP109441">
    <property type="protein sequence ID" value="WUV50527.1"/>
    <property type="molecule type" value="Genomic_DNA"/>
</dbReference>
<evidence type="ECO:0008006" key="4">
    <source>
        <dbReference type="Google" id="ProtNLM"/>
    </source>
</evidence>
<proteinExistence type="predicted"/>
<dbReference type="Proteomes" id="UP001432062">
    <property type="component" value="Chromosome"/>
</dbReference>
<accession>A0ABZ1Z8V9</accession>
<protein>
    <recommendedName>
        <fullName evidence="4">Hemophore-related protein</fullName>
    </recommendedName>
</protein>
<name>A0ABZ1Z8V9_9NOCA</name>
<evidence type="ECO:0000313" key="2">
    <source>
        <dbReference type="EMBL" id="WUV50527.1"/>
    </source>
</evidence>
<dbReference type="RefSeq" id="WP_327095206.1">
    <property type="nucleotide sequence ID" value="NZ_CP109149.1"/>
</dbReference>
<evidence type="ECO:0000256" key="1">
    <source>
        <dbReference type="SAM" id="SignalP"/>
    </source>
</evidence>
<sequence length="96" mass="10302">MKTALLSALSVPLLLIAPATALADPGDPQILSQDETCTATQGFVNQVRSRTPDVTPDQIADAYIAIMDANGAYQGIEQFRDSDRATFLENMRTCGL</sequence>
<organism evidence="2 3">
    <name type="scientific">Nocardia vinacea</name>
    <dbReference type="NCBI Taxonomy" id="96468"/>
    <lineage>
        <taxon>Bacteria</taxon>
        <taxon>Bacillati</taxon>
        <taxon>Actinomycetota</taxon>
        <taxon>Actinomycetes</taxon>
        <taxon>Mycobacteriales</taxon>
        <taxon>Nocardiaceae</taxon>
        <taxon>Nocardia</taxon>
    </lineage>
</organism>
<gene>
    <name evidence="2" type="ORF">OG563_21415</name>
</gene>
<feature type="chain" id="PRO_5046802866" description="Hemophore-related protein" evidence="1">
    <location>
        <begin position="24"/>
        <end position="96"/>
    </location>
</feature>